<keyword evidence="6" id="KW-1185">Reference proteome</keyword>
<dbReference type="Gene3D" id="3.40.50.720">
    <property type="entry name" value="NAD(P)-binding Rossmann-like Domain"/>
    <property type="match status" value="1"/>
</dbReference>
<dbReference type="CDD" id="cd04301">
    <property type="entry name" value="NAT_SF"/>
    <property type="match status" value="1"/>
</dbReference>
<dbReference type="Proteomes" id="UP001501627">
    <property type="component" value="Unassembled WGS sequence"/>
</dbReference>
<evidence type="ECO:0000256" key="2">
    <source>
        <dbReference type="ARBA" id="ARBA00022741"/>
    </source>
</evidence>
<evidence type="ECO:0000313" key="6">
    <source>
        <dbReference type="Proteomes" id="UP001501627"/>
    </source>
</evidence>
<dbReference type="InterPro" id="IPR013815">
    <property type="entry name" value="ATP_grasp_subdomain_1"/>
</dbReference>
<dbReference type="SUPFAM" id="SSF55729">
    <property type="entry name" value="Acyl-CoA N-acyltransferases (Nat)"/>
    <property type="match status" value="1"/>
</dbReference>
<organism evidence="5 6">
    <name type="scientific">Comamonas faecalis</name>
    <dbReference type="NCBI Taxonomy" id="1387849"/>
    <lineage>
        <taxon>Bacteria</taxon>
        <taxon>Pseudomonadati</taxon>
        <taxon>Pseudomonadota</taxon>
        <taxon>Betaproteobacteria</taxon>
        <taxon>Burkholderiales</taxon>
        <taxon>Comamonadaceae</taxon>
        <taxon>Comamonas</taxon>
    </lineage>
</organism>
<dbReference type="InterPro" id="IPR016102">
    <property type="entry name" value="Succinyl-CoA_synth-like"/>
</dbReference>
<dbReference type="Pfam" id="PF13380">
    <property type="entry name" value="CoA_binding_2"/>
    <property type="match status" value="1"/>
</dbReference>
<dbReference type="RefSeq" id="WP_103045045.1">
    <property type="nucleotide sequence ID" value="NZ_BAABBP010000006.1"/>
</dbReference>
<dbReference type="SMART" id="SM00881">
    <property type="entry name" value="CoA_binding"/>
    <property type="match status" value="1"/>
</dbReference>
<keyword evidence="3" id="KW-0067">ATP-binding</keyword>
<evidence type="ECO:0000313" key="5">
    <source>
        <dbReference type="EMBL" id="GAA3989137.1"/>
    </source>
</evidence>
<protein>
    <submittedName>
        <fullName evidence="5">GNAT family N-acetyltransferase</fullName>
    </submittedName>
</protein>
<feature type="domain" description="N-acetyltransferase" evidence="4">
    <location>
        <begin position="735"/>
        <end position="891"/>
    </location>
</feature>
<evidence type="ECO:0000256" key="3">
    <source>
        <dbReference type="ARBA" id="ARBA00022840"/>
    </source>
</evidence>
<dbReference type="InterPro" id="IPR016181">
    <property type="entry name" value="Acyl_CoA_acyltransferase"/>
</dbReference>
<dbReference type="InterPro" id="IPR051538">
    <property type="entry name" value="Acyl-CoA_Synth/Transferase"/>
</dbReference>
<dbReference type="SUPFAM" id="SSF56059">
    <property type="entry name" value="Glutathione synthetase ATP-binding domain-like"/>
    <property type="match status" value="1"/>
</dbReference>
<dbReference type="Gene3D" id="3.30.1490.20">
    <property type="entry name" value="ATP-grasp fold, A domain"/>
    <property type="match status" value="1"/>
</dbReference>
<dbReference type="SUPFAM" id="SSF51735">
    <property type="entry name" value="NAD(P)-binding Rossmann-fold domains"/>
    <property type="match status" value="1"/>
</dbReference>
<dbReference type="Pfam" id="PF13607">
    <property type="entry name" value="Succ_CoA_lig"/>
    <property type="match status" value="1"/>
</dbReference>
<name>A0ABP7QXU3_9BURK</name>
<dbReference type="PANTHER" id="PTHR43334:SF1">
    <property type="entry name" value="3-HYDROXYPROPIONATE--COA LIGASE [ADP-FORMING]"/>
    <property type="match status" value="1"/>
</dbReference>
<dbReference type="InterPro" id="IPR000182">
    <property type="entry name" value="GNAT_dom"/>
</dbReference>
<evidence type="ECO:0000259" key="4">
    <source>
        <dbReference type="PROSITE" id="PS51186"/>
    </source>
</evidence>
<sequence length="892" mass="96105">MSTTHYLSALFDPRSIAVIGASENPGSTGYVIFNNLLSHAYQGRLVAVNPHHDTLLGQPCVPDIESVPVPVDLAIITTPPRTIAQVIAQCARVGIHHVIVVSHPAGVASNAAAIERRIREAALSADVRFMGPKSLGFVRPHVALNATFTDISAIPGDLALVAQSGAMCAAVLDWATMSRVGISLAVSLGEAMNIDFGDVLDYLANDEHTRYILLHVEKIRHARRFISALRSAARIKPVIVLKSGNHASDDDLDGDAAALADQVFDAAVRRAGAVRVSNVSQLFHAARALAGGLHPRGSRLAIISNGTGPARMAADSARRLGVPLATLQADTQAALKPLLPADWHNANPIDLSGDATTERYLEVTQLLVRDAAVDAVLIVLSPMALVSPQVVAEGLVRIARESAVALCCCFMGGQLVGSARKTLEDAGVPVFRTPDTVIELFHNISNYYDNQKLLLEVPSPGRGTQRAASGNGRALVDALIAERCSQLSRMQAHALLHSYGVVVRPSLGAHSITEALFVAEQLGLPVDMYLETVRAPASTAEQAVRRKLSSLESVRSALHDLAALQDAEADGGAPLHVSLAPSRERSHALHFVLRVLRDPVFGPVLLLGAAGLQGEVLRDMAVALPPLNRVLARNLIEATRLGQTLQAGATRPAADQAALEDALIAVSNMVCDLPALETLEIHPLIVDAQGCQAVEARVVIDPIRGEDQGRFAHLAIHPYPAQLCQEWRMRDGSRIQVRPVRPEDAVLEQAFVSAMSDESRHFRFMDGTRELPPSQIVRLTQIDYDREMALIAVVRDDDGERQVGSVRYVQTPDGESVEFALAVADAWQKCGLGRRLMEVIIDCARDKLYRSIVGEVLANNAKMLKLMTRLGFAVLPHPERTDLKWVVKPLRE</sequence>
<dbReference type="Pfam" id="PF13549">
    <property type="entry name" value="ATP-grasp_5"/>
    <property type="match status" value="1"/>
</dbReference>
<dbReference type="PANTHER" id="PTHR43334">
    <property type="entry name" value="ACETATE--COA LIGASE [ADP-FORMING]"/>
    <property type="match status" value="1"/>
</dbReference>
<dbReference type="PROSITE" id="PS51186">
    <property type="entry name" value="GNAT"/>
    <property type="match status" value="1"/>
</dbReference>
<reference evidence="6" key="1">
    <citation type="journal article" date="2019" name="Int. J. Syst. Evol. Microbiol.">
        <title>The Global Catalogue of Microorganisms (GCM) 10K type strain sequencing project: providing services to taxonomists for standard genome sequencing and annotation.</title>
        <authorList>
            <consortium name="The Broad Institute Genomics Platform"/>
            <consortium name="The Broad Institute Genome Sequencing Center for Infectious Disease"/>
            <person name="Wu L."/>
            <person name="Ma J."/>
        </authorList>
    </citation>
    <scope>NUCLEOTIDE SEQUENCE [LARGE SCALE GENOMIC DNA]</scope>
    <source>
        <strain evidence="6">JCM 17561</strain>
    </source>
</reference>
<dbReference type="Gene3D" id="3.30.470.20">
    <property type="entry name" value="ATP-grasp fold, B domain"/>
    <property type="match status" value="1"/>
</dbReference>
<gene>
    <name evidence="5" type="ORF">GCM10022279_10350</name>
</gene>
<dbReference type="Pfam" id="PF00583">
    <property type="entry name" value="Acetyltransf_1"/>
    <property type="match status" value="1"/>
</dbReference>
<dbReference type="InterPro" id="IPR032875">
    <property type="entry name" value="Succ_CoA_lig_flav_dom"/>
</dbReference>
<comment type="caution">
    <text evidence="5">The sequence shown here is derived from an EMBL/GenBank/DDBJ whole genome shotgun (WGS) entry which is preliminary data.</text>
</comment>
<dbReference type="Gene3D" id="3.40.50.261">
    <property type="entry name" value="Succinyl-CoA synthetase domains"/>
    <property type="match status" value="2"/>
</dbReference>
<proteinExistence type="predicted"/>
<evidence type="ECO:0000256" key="1">
    <source>
        <dbReference type="ARBA" id="ARBA00022598"/>
    </source>
</evidence>
<keyword evidence="2" id="KW-0547">Nucleotide-binding</keyword>
<dbReference type="SUPFAM" id="SSF52210">
    <property type="entry name" value="Succinyl-CoA synthetase domains"/>
    <property type="match status" value="2"/>
</dbReference>
<keyword evidence="1" id="KW-0436">Ligase</keyword>
<dbReference type="EMBL" id="BAABBP010000006">
    <property type="protein sequence ID" value="GAA3989137.1"/>
    <property type="molecule type" value="Genomic_DNA"/>
</dbReference>
<dbReference type="InterPro" id="IPR036291">
    <property type="entry name" value="NAD(P)-bd_dom_sf"/>
</dbReference>
<dbReference type="Gene3D" id="3.40.630.30">
    <property type="match status" value="1"/>
</dbReference>
<dbReference type="InterPro" id="IPR003781">
    <property type="entry name" value="CoA-bd"/>
</dbReference>
<accession>A0ABP7QXU3</accession>